<dbReference type="Gene3D" id="3.30.720.120">
    <property type="match status" value="1"/>
</dbReference>
<dbReference type="Gene3D" id="3.30.720.110">
    <property type="match status" value="1"/>
</dbReference>
<dbReference type="RefSeq" id="WP_344527830.1">
    <property type="nucleotide sequence ID" value="NZ_BAAAPE010000007.1"/>
</dbReference>
<protein>
    <submittedName>
        <fullName evidence="2">VOC family protein</fullName>
    </submittedName>
</protein>
<keyword evidence="3" id="KW-1185">Reference proteome</keyword>
<dbReference type="InterPro" id="IPR004360">
    <property type="entry name" value="Glyas_Fos-R_dOase_dom"/>
</dbReference>
<evidence type="ECO:0000259" key="1">
    <source>
        <dbReference type="PROSITE" id="PS51819"/>
    </source>
</evidence>
<dbReference type="InterPro" id="IPR029068">
    <property type="entry name" value="Glyas_Bleomycin-R_OHBP_Dase"/>
</dbReference>
<comment type="caution">
    <text evidence="2">The sequence shown here is derived from an EMBL/GenBank/DDBJ whole genome shotgun (WGS) entry which is preliminary data.</text>
</comment>
<feature type="domain" description="VOC" evidence="1">
    <location>
        <begin position="5"/>
        <end position="124"/>
    </location>
</feature>
<name>A0ABP5HF84_9ACTN</name>
<gene>
    <name evidence="2" type="ORF">GCM10009801_28860</name>
</gene>
<evidence type="ECO:0000313" key="2">
    <source>
        <dbReference type="EMBL" id="GAA2074712.1"/>
    </source>
</evidence>
<dbReference type="SUPFAM" id="SSF54593">
    <property type="entry name" value="Glyoxalase/Bleomycin resistance protein/Dihydroxybiphenyl dioxygenase"/>
    <property type="match status" value="1"/>
</dbReference>
<dbReference type="PROSITE" id="PS51819">
    <property type="entry name" value="VOC"/>
    <property type="match status" value="1"/>
</dbReference>
<dbReference type="Proteomes" id="UP001500016">
    <property type="component" value="Unassembled WGS sequence"/>
</dbReference>
<dbReference type="PANTHER" id="PTHR34109:SF1">
    <property type="entry name" value="VOC DOMAIN-CONTAINING PROTEIN"/>
    <property type="match status" value="1"/>
</dbReference>
<reference evidence="3" key="1">
    <citation type="journal article" date="2019" name="Int. J. Syst. Evol. Microbiol.">
        <title>The Global Catalogue of Microorganisms (GCM) 10K type strain sequencing project: providing services to taxonomists for standard genome sequencing and annotation.</title>
        <authorList>
            <consortium name="The Broad Institute Genomics Platform"/>
            <consortium name="The Broad Institute Genome Sequencing Center for Infectious Disease"/>
            <person name="Wu L."/>
            <person name="Ma J."/>
        </authorList>
    </citation>
    <scope>NUCLEOTIDE SEQUENCE [LARGE SCALE GENOMIC DNA]</scope>
    <source>
        <strain evidence="3">JCM 15478</strain>
    </source>
</reference>
<evidence type="ECO:0000313" key="3">
    <source>
        <dbReference type="Proteomes" id="UP001500016"/>
    </source>
</evidence>
<organism evidence="2 3">
    <name type="scientific">Streptomyces albiaxialis</name>
    <dbReference type="NCBI Taxonomy" id="329523"/>
    <lineage>
        <taxon>Bacteria</taxon>
        <taxon>Bacillati</taxon>
        <taxon>Actinomycetota</taxon>
        <taxon>Actinomycetes</taxon>
        <taxon>Kitasatosporales</taxon>
        <taxon>Streptomycetaceae</taxon>
        <taxon>Streptomyces</taxon>
    </lineage>
</organism>
<dbReference type="InterPro" id="IPR037523">
    <property type="entry name" value="VOC_core"/>
</dbReference>
<dbReference type="PANTHER" id="PTHR34109">
    <property type="entry name" value="BNAUNNG04460D PROTEIN-RELATED"/>
    <property type="match status" value="1"/>
</dbReference>
<proteinExistence type="predicted"/>
<dbReference type="Pfam" id="PF00903">
    <property type="entry name" value="Glyoxalase"/>
    <property type="match status" value="1"/>
</dbReference>
<accession>A0ABP5HF84</accession>
<dbReference type="EMBL" id="BAAAPE010000007">
    <property type="protein sequence ID" value="GAA2074712.1"/>
    <property type="molecule type" value="Genomic_DNA"/>
</dbReference>
<sequence length="128" mass="13666">MSSQSPTVVPVLSYRDPRAALDFLERAFGFTTLAAHEAEDGTVVHAEMRRGDGVVMFGQARDEGLMAGSGPTTVYVVVDDPDALHAAAEAAGAEIVMPLTDMDYGSREFAARDPEGNLWSFGTYAPKL</sequence>